<keyword evidence="5" id="KW-1185">Reference proteome</keyword>
<dbReference type="PANTHER" id="PTHR34477:SF5">
    <property type="entry name" value="BSL5627 PROTEIN"/>
    <property type="match status" value="1"/>
</dbReference>
<dbReference type="InterPro" id="IPR000305">
    <property type="entry name" value="GIY-YIG_endonuc"/>
</dbReference>
<protein>
    <submittedName>
        <fullName evidence="4">GIY-YIG nuclease family protein</fullName>
    </submittedName>
</protein>
<evidence type="ECO:0000259" key="3">
    <source>
        <dbReference type="PROSITE" id="PS50164"/>
    </source>
</evidence>
<dbReference type="InterPro" id="IPR050190">
    <property type="entry name" value="UPF0213_domain"/>
</dbReference>
<dbReference type="Pfam" id="PF01541">
    <property type="entry name" value="GIY-YIG"/>
    <property type="match status" value="1"/>
</dbReference>
<evidence type="ECO:0000313" key="4">
    <source>
        <dbReference type="EMBL" id="WDM43063.1"/>
    </source>
</evidence>
<gene>
    <name evidence="4" type="ORF">KV395_07235</name>
</gene>
<name>A0ABY7XLR5_MICLT</name>
<evidence type="ECO:0000313" key="5">
    <source>
        <dbReference type="Proteomes" id="UP001215097"/>
    </source>
</evidence>
<feature type="compositionally biased region" description="Low complexity" evidence="2">
    <location>
        <begin position="91"/>
        <end position="103"/>
    </location>
</feature>
<accession>A0ABY7XLR5</accession>
<sequence>MPRKYILKCNDGTFYTGSTNGELESRVWQHNHDDQYAANFTRRRRPVVLAYAEQFDTVDAASRREKQIQGWSRAKKIALIELRGHDLPALSRSRGSDASTSSAPQDANPRDGDASTSSAPQDANPRDGDASTSSATQDAKRRGQPQPDVGP</sequence>
<evidence type="ECO:0000256" key="1">
    <source>
        <dbReference type="ARBA" id="ARBA00007435"/>
    </source>
</evidence>
<feature type="domain" description="GIY-YIG" evidence="3">
    <location>
        <begin position="1"/>
        <end position="78"/>
    </location>
</feature>
<dbReference type="EMBL" id="CP078075">
    <property type="protein sequence ID" value="WDM43063.1"/>
    <property type="molecule type" value="Genomic_DNA"/>
</dbReference>
<proteinExistence type="inferred from homology"/>
<dbReference type="SUPFAM" id="SSF82771">
    <property type="entry name" value="GIY-YIG endonuclease"/>
    <property type="match status" value="1"/>
</dbReference>
<dbReference type="InterPro" id="IPR035901">
    <property type="entry name" value="GIY-YIG_endonuc_sf"/>
</dbReference>
<organism evidence="4 5">
    <name type="scientific">Microbacterium luteolum</name>
    <name type="common">Aureobacterium luteolum</name>
    <dbReference type="NCBI Taxonomy" id="69367"/>
    <lineage>
        <taxon>Bacteria</taxon>
        <taxon>Bacillati</taxon>
        <taxon>Actinomycetota</taxon>
        <taxon>Actinomycetes</taxon>
        <taxon>Micrococcales</taxon>
        <taxon>Microbacteriaceae</taxon>
        <taxon>Microbacterium</taxon>
    </lineage>
</organism>
<dbReference type="Proteomes" id="UP001215097">
    <property type="component" value="Chromosome"/>
</dbReference>
<reference evidence="4 5" key="1">
    <citation type="submission" date="2021-06" db="EMBL/GenBank/DDBJ databases">
        <title>Genome-based taxonomic framework of Microbacterium strains isolated from marine environment, the description of four new species and reclassification of four preexisting species.</title>
        <authorList>
            <person name="Lee S.D."/>
            <person name="Kim S.-M."/>
            <person name="Byeon Y.-S."/>
            <person name="Yang H.L."/>
            <person name="Kim I.S."/>
        </authorList>
    </citation>
    <scope>NUCLEOTIDE SEQUENCE [LARGE SCALE GENOMIC DNA]</scope>
    <source>
        <strain evidence="4 5">KACC 14465</strain>
    </source>
</reference>
<dbReference type="RefSeq" id="WP_282216916.1">
    <property type="nucleotide sequence ID" value="NZ_BAAAUN010000001.1"/>
</dbReference>
<dbReference type="CDD" id="cd10456">
    <property type="entry name" value="GIY-YIG_UPF0213"/>
    <property type="match status" value="1"/>
</dbReference>
<evidence type="ECO:0000256" key="2">
    <source>
        <dbReference type="SAM" id="MobiDB-lite"/>
    </source>
</evidence>
<comment type="similarity">
    <text evidence="1">Belongs to the UPF0213 family.</text>
</comment>
<dbReference type="Gene3D" id="3.40.1440.10">
    <property type="entry name" value="GIY-YIG endonuclease"/>
    <property type="match status" value="1"/>
</dbReference>
<feature type="region of interest" description="Disordered" evidence="2">
    <location>
        <begin position="85"/>
        <end position="151"/>
    </location>
</feature>
<dbReference type="PANTHER" id="PTHR34477">
    <property type="entry name" value="UPF0213 PROTEIN YHBQ"/>
    <property type="match status" value="1"/>
</dbReference>
<dbReference type="PROSITE" id="PS50164">
    <property type="entry name" value="GIY_YIG"/>
    <property type="match status" value="1"/>
</dbReference>